<accession>A0A0S4IMH3</accession>
<keyword evidence="1 2" id="KW-0812">Transmembrane</keyword>
<dbReference type="AlphaFoldDB" id="A0A0S4IMH3"/>
<reference evidence="3" key="1">
    <citation type="submission" date="2015-09" db="EMBL/GenBank/DDBJ databases">
        <authorList>
            <consortium name="Pathogen Informatics"/>
        </authorList>
    </citation>
    <scope>NUCLEOTIDE SEQUENCE [LARGE SCALE GENOMIC DNA]</scope>
    <source>
        <strain evidence="3">Lake Konstanz</strain>
    </source>
</reference>
<feature type="non-terminal residue" evidence="2">
    <location>
        <position position="1"/>
    </location>
</feature>
<evidence type="ECO:0000313" key="2">
    <source>
        <dbReference type="EMBL" id="CUE73562.1"/>
    </source>
</evidence>
<evidence type="ECO:0000313" key="3">
    <source>
        <dbReference type="Proteomes" id="UP000051952"/>
    </source>
</evidence>
<feature type="transmembrane region" description="Helical" evidence="1">
    <location>
        <begin position="125"/>
        <end position="144"/>
    </location>
</feature>
<proteinExistence type="predicted"/>
<sequence>ATTSECNSNAAQAYSISQAYYSTAEIALLAASSTISAIVAVDRSFENAAVVVVVGFSLILGVLPLFIPTEIAQFFGGSVYSYGKAEVDEVIHDVRYFNILSTVTFCLVAAAMAISATLHGRRMVWWPLLIQFVSNALGVAWTVVMWTEHTKFGVDCVWQSGGSVVT</sequence>
<feature type="non-terminal residue" evidence="2">
    <location>
        <position position="166"/>
    </location>
</feature>
<keyword evidence="3" id="KW-1185">Reference proteome</keyword>
<feature type="transmembrane region" description="Helical" evidence="1">
    <location>
        <begin position="96"/>
        <end position="118"/>
    </location>
</feature>
<gene>
    <name evidence="2" type="ORF">BSAL_55265</name>
</gene>
<evidence type="ECO:0000256" key="1">
    <source>
        <dbReference type="SAM" id="Phobius"/>
    </source>
</evidence>
<dbReference type="EMBL" id="CYKH01000154">
    <property type="protein sequence ID" value="CUE73562.1"/>
    <property type="molecule type" value="Genomic_DNA"/>
</dbReference>
<feature type="transmembrane region" description="Helical" evidence="1">
    <location>
        <begin position="20"/>
        <end position="41"/>
    </location>
</feature>
<protein>
    <submittedName>
        <fullName evidence="2">Transmembrane protein, putative</fullName>
    </submittedName>
</protein>
<keyword evidence="1" id="KW-1133">Transmembrane helix</keyword>
<name>A0A0S4IMH3_BODSA</name>
<organism evidence="2 3">
    <name type="scientific">Bodo saltans</name>
    <name type="common">Flagellated protozoan</name>
    <dbReference type="NCBI Taxonomy" id="75058"/>
    <lineage>
        <taxon>Eukaryota</taxon>
        <taxon>Discoba</taxon>
        <taxon>Euglenozoa</taxon>
        <taxon>Kinetoplastea</taxon>
        <taxon>Metakinetoplastina</taxon>
        <taxon>Eubodonida</taxon>
        <taxon>Bodonidae</taxon>
        <taxon>Bodo</taxon>
    </lineage>
</organism>
<dbReference type="Proteomes" id="UP000051952">
    <property type="component" value="Unassembled WGS sequence"/>
</dbReference>
<feature type="transmembrane region" description="Helical" evidence="1">
    <location>
        <begin position="48"/>
        <end position="67"/>
    </location>
</feature>
<keyword evidence="1" id="KW-0472">Membrane</keyword>
<dbReference type="VEuPathDB" id="TriTrypDB:BSAL_55265"/>